<proteinExistence type="predicted"/>
<name>A0A1I4A7P1_9BACT</name>
<dbReference type="InterPro" id="IPR001455">
    <property type="entry name" value="TusA-like"/>
</dbReference>
<dbReference type="Pfam" id="PF01206">
    <property type="entry name" value="TusA"/>
    <property type="match status" value="1"/>
</dbReference>
<dbReference type="Proteomes" id="UP000198635">
    <property type="component" value="Unassembled WGS sequence"/>
</dbReference>
<sequence length="209" mass="22563">MPIVLNCENEPCPNPVLRCKRLLDEQTPKMMEVIVDNEAAMDNVSRYLASKGMRIDETRKDGTLWTIKASSQDPQAAQAPQASQAPQDGPENAKSPDASKILVFLTADTMGVGDDTLGSRLMGNFLNTLPELGDTLWRIIMVNGAVKLATATNPAVEALKKLEAAGVSILVCGTCLEFFKLMDQKAVGQVTNMLDVVTSQQVADKIISL</sequence>
<dbReference type="NCBIfam" id="TIGR03527">
    <property type="entry name" value="selenium_YedF"/>
    <property type="match status" value="1"/>
</dbReference>
<dbReference type="Gene3D" id="3.40.1260.10">
    <property type="entry name" value="DsrEFH-like"/>
    <property type="match status" value="1"/>
</dbReference>
<gene>
    <name evidence="3" type="ORF">SAMN04488082_13011</name>
</gene>
<feature type="compositionally biased region" description="Low complexity" evidence="1">
    <location>
        <begin position="70"/>
        <end position="88"/>
    </location>
</feature>
<dbReference type="InterPro" id="IPR003787">
    <property type="entry name" value="Sulphur_relay_DsrE/F-like"/>
</dbReference>
<dbReference type="Gene3D" id="3.30.110.40">
    <property type="entry name" value="TusA-like domain"/>
    <property type="match status" value="1"/>
</dbReference>
<dbReference type="SUPFAM" id="SSF75169">
    <property type="entry name" value="DsrEFH-like"/>
    <property type="match status" value="1"/>
</dbReference>
<dbReference type="STRING" id="52560.SAMN04488082_13011"/>
<evidence type="ECO:0000256" key="1">
    <source>
        <dbReference type="SAM" id="MobiDB-lite"/>
    </source>
</evidence>
<dbReference type="InterPro" id="IPR036868">
    <property type="entry name" value="TusA-like_sf"/>
</dbReference>
<dbReference type="InterPro" id="IPR019870">
    <property type="entry name" value="Se_metab_YedF"/>
</dbReference>
<evidence type="ECO:0000259" key="2">
    <source>
        <dbReference type="Pfam" id="PF01206"/>
    </source>
</evidence>
<dbReference type="RefSeq" id="WP_092379516.1">
    <property type="nucleotide sequence ID" value="NZ_FORX01000030.1"/>
</dbReference>
<accession>A0A1I4A7P1</accession>
<evidence type="ECO:0000313" key="4">
    <source>
        <dbReference type="Proteomes" id="UP000198635"/>
    </source>
</evidence>
<dbReference type="EMBL" id="FORX01000030">
    <property type="protein sequence ID" value="SFK51836.1"/>
    <property type="molecule type" value="Genomic_DNA"/>
</dbReference>
<keyword evidence="4" id="KW-1185">Reference proteome</keyword>
<dbReference type="OrthoDB" id="9801500at2"/>
<dbReference type="InterPro" id="IPR027396">
    <property type="entry name" value="DsrEFH-like"/>
</dbReference>
<feature type="region of interest" description="Disordered" evidence="1">
    <location>
        <begin position="70"/>
        <end position="95"/>
    </location>
</feature>
<dbReference type="SUPFAM" id="SSF64307">
    <property type="entry name" value="SirA-like"/>
    <property type="match status" value="1"/>
</dbReference>
<dbReference type="AlphaFoldDB" id="A0A1I4A7P1"/>
<protein>
    <submittedName>
        <fullName evidence="3">Selenium metabolism protein YedF</fullName>
    </submittedName>
</protein>
<dbReference type="Pfam" id="PF02635">
    <property type="entry name" value="DsrE"/>
    <property type="match status" value="1"/>
</dbReference>
<feature type="domain" description="UPF0033" evidence="2">
    <location>
        <begin position="4"/>
        <end position="67"/>
    </location>
</feature>
<evidence type="ECO:0000313" key="3">
    <source>
        <dbReference type="EMBL" id="SFK51836.1"/>
    </source>
</evidence>
<organism evidence="3 4">
    <name type="scientific">Desulfomicrobium apsheronum</name>
    <dbReference type="NCBI Taxonomy" id="52560"/>
    <lineage>
        <taxon>Bacteria</taxon>
        <taxon>Pseudomonadati</taxon>
        <taxon>Thermodesulfobacteriota</taxon>
        <taxon>Desulfovibrionia</taxon>
        <taxon>Desulfovibrionales</taxon>
        <taxon>Desulfomicrobiaceae</taxon>
        <taxon>Desulfomicrobium</taxon>
    </lineage>
</organism>
<reference evidence="4" key="1">
    <citation type="submission" date="2016-10" db="EMBL/GenBank/DDBJ databases">
        <authorList>
            <person name="Varghese N."/>
            <person name="Submissions S."/>
        </authorList>
    </citation>
    <scope>NUCLEOTIDE SEQUENCE [LARGE SCALE GENOMIC DNA]</scope>
    <source>
        <strain evidence="4">DSM 5918</strain>
    </source>
</reference>